<dbReference type="Proteomes" id="UP000189670">
    <property type="component" value="Unassembled WGS sequence"/>
</dbReference>
<evidence type="ECO:0000256" key="1">
    <source>
        <dbReference type="SAM" id="SignalP"/>
    </source>
</evidence>
<gene>
    <name evidence="2" type="ORF">OMM_02116</name>
</gene>
<comment type="caution">
    <text evidence="2">The sequence shown here is derived from an EMBL/GenBank/DDBJ whole genome shotgun (WGS) entry which is preliminary data.</text>
</comment>
<protein>
    <submittedName>
        <fullName evidence="2">Uncharacterized protein</fullName>
    </submittedName>
</protein>
<feature type="chain" id="PRO_5010710121" evidence="1">
    <location>
        <begin position="22"/>
        <end position="201"/>
    </location>
</feature>
<keyword evidence="1" id="KW-0732">Signal</keyword>
<name>A0A1V1PAV5_9BACT</name>
<proteinExistence type="predicted"/>
<evidence type="ECO:0000313" key="2">
    <source>
        <dbReference type="EMBL" id="ETR71928.1"/>
    </source>
</evidence>
<feature type="signal peptide" evidence="1">
    <location>
        <begin position="1"/>
        <end position="21"/>
    </location>
</feature>
<organism evidence="2 3">
    <name type="scientific">Candidatus Magnetoglobus multicellularis str. Araruama</name>
    <dbReference type="NCBI Taxonomy" id="890399"/>
    <lineage>
        <taxon>Bacteria</taxon>
        <taxon>Pseudomonadati</taxon>
        <taxon>Thermodesulfobacteriota</taxon>
        <taxon>Desulfobacteria</taxon>
        <taxon>Desulfobacterales</taxon>
        <taxon>Desulfobacteraceae</taxon>
        <taxon>Candidatus Magnetoglobus</taxon>
    </lineage>
</organism>
<sequence>MKCNTIILLLSMFLIASSSQAELTHFLSAQSTPVYVQYFGELSINSHHPVNHVDEVAVFVNDGAGGELLVGATTVGTTEDNYYFINIYGDEGNTPQKDGAFANDTLIFKVWSSQDNKEQTIEQSQMTIQADPTLSQPDIPPVFHPVHGEQFGYLHLAFLTGSSEQSKISIPVTTNPGRLCFMFVLIGISIYYIRKSVFVRG</sequence>
<dbReference type="EMBL" id="ATBP01000206">
    <property type="protein sequence ID" value="ETR71928.1"/>
    <property type="molecule type" value="Genomic_DNA"/>
</dbReference>
<accession>A0A1V1PAV5</accession>
<reference evidence="3" key="1">
    <citation type="submission" date="2012-11" db="EMBL/GenBank/DDBJ databases">
        <authorList>
            <person name="Lucero-Rivera Y.E."/>
            <person name="Tovar-Ramirez D."/>
        </authorList>
    </citation>
    <scope>NUCLEOTIDE SEQUENCE [LARGE SCALE GENOMIC DNA]</scope>
    <source>
        <strain evidence="3">Araruama</strain>
    </source>
</reference>
<dbReference type="AlphaFoldDB" id="A0A1V1PAV5"/>
<evidence type="ECO:0000313" key="3">
    <source>
        <dbReference type="Proteomes" id="UP000189670"/>
    </source>
</evidence>